<keyword evidence="15" id="KW-0472">Membrane</keyword>
<evidence type="ECO:0000256" key="8">
    <source>
        <dbReference type="ARBA" id="ARBA00022549"/>
    </source>
</evidence>
<dbReference type="GO" id="GO:0019684">
    <property type="term" value="P:photosynthesis, light reaction"/>
    <property type="evidence" value="ECO:0007669"/>
    <property type="project" value="InterPro"/>
</dbReference>
<dbReference type="Proteomes" id="UP000597886">
    <property type="component" value="Unassembled WGS sequence"/>
</dbReference>
<dbReference type="EMBL" id="WVRA01000001">
    <property type="protein sequence ID" value="NOE16670.1"/>
    <property type="molecule type" value="Genomic_DNA"/>
</dbReference>
<name>A0AA90YR65_9RHOB</name>
<evidence type="ECO:0000259" key="18">
    <source>
        <dbReference type="Pfam" id="PF00556"/>
    </source>
</evidence>
<keyword evidence="11" id="KW-0460">Magnesium</keyword>
<evidence type="ECO:0000256" key="11">
    <source>
        <dbReference type="ARBA" id="ARBA00022842"/>
    </source>
</evidence>
<evidence type="ECO:0000256" key="4">
    <source>
        <dbReference type="ARBA" id="ARBA00011367"/>
    </source>
</evidence>
<dbReference type="GO" id="GO:0046872">
    <property type="term" value="F:metal ion binding"/>
    <property type="evidence" value="ECO:0007669"/>
    <property type="project" value="UniProtKB-KW"/>
</dbReference>
<keyword evidence="10" id="KW-0479">Metal-binding</keyword>
<evidence type="ECO:0000256" key="13">
    <source>
        <dbReference type="ARBA" id="ARBA00022989"/>
    </source>
</evidence>
<dbReference type="GO" id="GO:0005886">
    <property type="term" value="C:plasma membrane"/>
    <property type="evidence" value="ECO:0007669"/>
    <property type="project" value="UniProtKB-SubCell"/>
</dbReference>
<keyword evidence="7" id="KW-0997">Cell inner membrane</keyword>
<dbReference type="PRINTS" id="PR00673">
    <property type="entry name" value="LIGHTHARVSTA"/>
</dbReference>
<dbReference type="SUPFAM" id="SSF56918">
    <property type="entry name" value="Light-harvesting complex subunits"/>
    <property type="match status" value="1"/>
</dbReference>
<evidence type="ECO:0000313" key="20">
    <source>
        <dbReference type="Proteomes" id="UP000597886"/>
    </source>
</evidence>
<evidence type="ECO:0000256" key="15">
    <source>
        <dbReference type="ARBA" id="ARBA00023136"/>
    </source>
</evidence>
<dbReference type="InterPro" id="IPR002361">
    <property type="entry name" value="Antenna_alpha_CS"/>
</dbReference>
<organism evidence="19 20">
    <name type="scientific">Ruegeria atlantica</name>
    <dbReference type="NCBI Taxonomy" id="81569"/>
    <lineage>
        <taxon>Bacteria</taxon>
        <taxon>Pseudomonadati</taxon>
        <taxon>Pseudomonadota</taxon>
        <taxon>Alphaproteobacteria</taxon>
        <taxon>Rhodobacterales</taxon>
        <taxon>Roseobacteraceae</taxon>
        <taxon>Ruegeria</taxon>
    </lineage>
</organism>
<proteinExistence type="inferred from homology"/>
<dbReference type="InterPro" id="IPR000066">
    <property type="entry name" value="Antenna_a/b"/>
</dbReference>
<keyword evidence="6" id="KW-0148">Chlorophyll</keyword>
<evidence type="ECO:0000256" key="5">
    <source>
        <dbReference type="ARBA" id="ARBA00022475"/>
    </source>
</evidence>
<evidence type="ECO:0000256" key="7">
    <source>
        <dbReference type="ARBA" id="ARBA00022519"/>
    </source>
</evidence>
<keyword evidence="16" id="KW-0437">Light-harvesting polypeptide</keyword>
<dbReference type="Pfam" id="PF00556">
    <property type="entry name" value="LHC"/>
    <property type="match status" value="1"/>
</dbReference>
<dbReference type="RefSeq" id="WP_152458404.1">
    <property type="nucleotide sequence ID" value="NZ_WVRA01000001.1"/>
</dbReference>
<accession>A0AA90YR65</accession>
<comment type="function">
    <text evidence="1">Antenna complexes are light-harvesting systems, which transfer the excitation energy to the reaction centers.</text>
</comment>
<evidence type="ECO:0000313" key="19">
    <source>
        <dbReference type="EMBL" id="NOE16670.1"/>
    </source>
</evidence>
<evidence type="ECO:0000256" key="2">
    <source>
        <dbReference type="ARBA" id="ARBA00004249"/>
    </source>
</evidence>
<evidence type="ECO:0000256" key="12">
    <source>
        <dbReference type="ARBA" id="ARBA00022956"/>
    </source>
</evidence>
<keyword evidence="8" id="KW-0042">Antenna complex</keyword>
<dbReference type="InterPro" id="IPR018332">
    <property type="entry name" value="Antenna_alpha"/>
</dbReference>
<evidence type="ECO:0000256" key="1">
    <source>
        <dbReference type="ARBA" id="ARBA00002455"/>
    </source>
</evidence>
<keyword evidence="13" id="KW-1133">Transmembrane helix</keyword>
<keyword evidence="5" id="KW-1003">Cell membrane</keyword>
<protein>
    <recommendedName>
        <fullName evidence="17">Antenna pigment protein alpha chain</fullName>
    </recommendedName>
</protein>
<sequence>MNNSKIWLVVKPTVGIPLFLSAVAVGSFAVHVAVLSNTTWVSDFLSGKPLGSGAETAMLPQEDSEATAKASFVSANTASSGDRILVEMPDGTLAVATVEAPAVLASASEAVPPPEH</sequence>
<keyword evidence="9" id="KW-0812">Transmembrane</keyword>
<comment type="subunit">
    <text evidence="4">The core complex is formed by different alpha and beta chains, binding bacteriochlorophyll molecules, and arranged most probably in tetrameric structures disposed around the reaction center. The non-pigmented gamma chains may constitute additional components.</text>
</comment>
<dbReference type="Gene3D" id="4.10.220.20">
    <property type="entry name" value="Light-harvesting complex"/>
    <property type="match status" value="1"/>
</dbReference>
<evidence type="ECO:0000256" key="10">
    <source>
        <dbReference type="ARBA" id="ARBA00022723"/>
    </source>
</evidence>
<evidence type="ECO:0000256" key="3">
    <source>
        <dbReference type="ARBA" id="ARBA00005629"/>
    </source>
</evidence>
<dbReference type="GO" id="GO:0019866">
    <property type="term" value="C:organelle inner membrane"/>
    <property type="evidence" value="ECO:0007669"/>
    <property type="project" value="InterPro"/>
</dbReference>
<evidence type="ECO:0000256" key="17">
    <source>
        <dbReference type="ARBA" id="ARBA00029710"/>
    </source>
</evidence>
<gene>
    <name evidence="19" type="ORF">GS634_00865</name>
</gene>
<dbReference type="GO" id="GO:0030077">
    <property type="term" value="C:plasma membrane light-harvesting complex"/>
    <property type="evidence" value="ECO:0007669"/>
    <property type="project" value="InterPro"/>
</dbReference>
<comment type="subcellular location">
    <subcellularLocation>
        <location evidence="2">Cell inner membrane</location>
        <topology evidence="2">Single-pass type II membrane protein</topology>
    </subcellularLocation>
</comment>
<keyword evidence="14" id="KW-0157">Chromophore</keyword>
<comment type="similarity">
    <text evidence="3">Belongs to the antenna complex alpha subunit family.</text>
</comment>
<comment type="caution">
    <text evidence="19">The sequence shown here is derived from an EMBL/GenBank/DDBJ whole genome shotgun (WGS) entry which is preliminary data.</text>
</comment>
<dbReference type="InterPro" id="IPR035889">
    <property type="entry name" value="Light-harvesting_complex"/>
</dbReference>
<dbReference type="AlphaFoldDB" id="A0AA90YR65"/>
<evidence type="ECO:0000256" key="16">
    <source>
        <dbReference type="ARBA" id="ARBA00023243"/>
    </source>
</evidence>
<feature type="domain" description="Antenna complex alpha/beta subunit" evidence="18">
    <location>
        <begin position="3"/>
        <end position="41"/>
    </location>
</feature>
<dbReference type="GO" id="GO:0042314">
    <property type="term" value="F:bacteriochlorophyll binding"/>
    <property type="evidence" value="ECO:0007669"/>
    <property type="project" value="UniProtKB-KW"/>
</dbReference>
<evidence type="ECO:0000256" key="9">
    <source>
        <dbReference type="ARBA" id="ARBA00022692"/>
    </source>
</evidence>
<dbReference type="PROSITE" id="PS00968">
    <property type="entry name" value="ANTENNA_COMP_ALPHA"/>
    <property type="match status" value="1"/>
</dbReference>
<evidence type="ECO:0000256" key="14">
    <source>
        <dbReference type="ARBA" id="ARBA00022991"/>
    </source>
</evidence>
<keyword evidence="12" id="KW-0076">Bacteriochlorophyll</keyword>
<reference evidence="19" key="1">
    <citation type="submission" date="2019-12" db="EMBL/GenBank/DDBJ databases">
        <title>Ruegeria JWLKs population differentiation of coral mucus and skeleton niches.</title>
        <authorList>
            <person name="Luo D."/>
        </authorList>
    </citation>
    <scope>NUCLEOTIDE SEQUENCE</scope>
    <source>
        <strain evidence="19">HKCCD6181</strain>
    </source>
</reference>
<evidence type="ECO:0000256" key="6">
    <source>
        <dbReference type="ARBA" id="ARBA00022494"/>
    </source>
</evidence>